<evidence type="ECO:0000256" key="1">
    <source>
        <dbReference type="SAM" id="MobiDB-lite"/>
    </source>
</evidence>
<dbReference type="EMBL" id="ODYU01013054">
    <property type="protein sequence ID" value="SOQ59712.1"/>
    <property type="molecule type" value="Genomic_DNA"/>
</dbReference>
<organism evidence="2">
    <name type="scientific">Spodoptera frugiperda</name>
    <name type="common">Fall armyworm</name>
    <dbReference type="NCBI Taxonomy" id="7108"/>
    <lineage>
        <taxon>Eukaryota</taxon>
        <taxon>Metazoa</taxon>
        <taxon>Ecdysozoa</taxon>
        <taxon>Arthropoda</taxon>
        <taxon>Hexapoda</taxon>
        <taxon>Insecta</taxon>
        <taxon>Pterygota</taxon>
        <taxon>Neoptera</taxon>
        <taxon>Endopterygota</taxon>
        <taxon>Lepidoptera</taxon>
        <taxon>Glossata</taxon>
        <taxon>Ditrysia</taxon>
        <taxon>Noctuoidea</taxon>
        <taxon>Noctuidae</taxon>
        <taxon>Amphipyrinae</taxon>
        <taxon>Spodoptera</taxon>
    </lineage>
</organism>
<protein>
    <submittedName>
        <fullName evidence="2">SFRICE_018677</fullName>
    </submittedName>
</protein>
<gene>
    <name evidence="2" type="ORF">SFRICE_018677</name>
</gene>
<name>A0A2H1X391_SPOFR</name>
<sequence length="89" mass="10180">MGSIPGSGKVLLGFCENFSVVARSLELCPVYNNRLTRYYTGDLYNTNGEKWVYDENKDRSNEKIEMHDARTYPHHKSSGSVRAEYSGIR</sequence>
<accession>A0A2H1X391</accession>
<feature type="region of interest" description="Disordered" evidence="1">
    <location>
        <begin position="68"/>
        <end position="89"/>
    </location>
</feature>
<reference evidence="2" key="1">
    <citation type="submission" date="2016-07" db="EMBL/GenBank/DDBJ databases">
        <authorList>
            <person name="Bretaudeau A."/>
        </authorList>
    </citation>
    <scope>NUCLEOTIDE SEQUENCE</scope>
    <source>
        <strain evidence="2">Rice</strain>
        <tissue evidence="2">Whole body</tissue>
    </source>
</reference>
<dbReference type="AlphaFoldDB" id="A0A2H1X391"/>
<evidence type="ECO:0000313" key="2">
    <source>
        <dbReference type="EMBL" id="SOQ59712.1"/>
    </source>
</evidence>
<proteinExistence type="predicted"/>